<organism evidence="8 9">
    <name type="scientific">Desulfomicrobium apsheronum</name>
    <dbReference type="NCBI Taxonomy" id="52560"/>
    <lineage>
        <taxon>Bacteria</taxon>
        <taxon>Pseudomonadati</taxon>
        <taxon>Thermodesulfobacteriota</taxon>
        <taxon>Desulfovibrionia</taxon>
        <taxon>Desulfovibrionales</taxon>
        <taxon>Desulfomicrobiaceae</taxon>
        <taxon>Desulfomicrobium</taxon>
    </lineage>
</organism>
<dbReference type="EMBL" id="FORX01000008">
    <property type="protein sequence ID" value="SFJ85563.1"/>
    <property type="molecule type" value="Genomic_DNA"/>
</dbReference>
<evidence type="ECO:0000313" key="9">
    <source>
        <dbReference type="Proteomes" id="UP000198635"/>
    </source>
</evidence>
<dbReference type="InterPro" id="IPR008816">
    <property type="entry name" value="Gly_zipper_2TM_dom"/>
</dbReference>
<dbReference type="AlphaFoldDB" id="A0A1I3US37"/>
<keyword evidence="3" id="KW-0472">Membrane</keyword>
<dbReference type="Pfam" id="PF05433">
    <property type="entry name" value="Rick_17kDa_Anti"/>
    <property type="match status" value="1"/>
</dbReference>
<evidence type="ECO:0000256" key="2">
    <source>
        <dbReference type="ARBA" id="ARBA00022729"/>
    </source>
</evidence>
<evidence type="ECO:0000256" key="6">
    <source>
        <dbReference type="SAM" id="SignalP"/>
    </source>
</evidence>
<dbReference type="GO" id="GO:0009279">
    <property type="term" value="C:cell outer membrane"/>
    <property type="evidence" value="ECO:0007669"/>
    <property type="project" value="UniProtKB-SubCell"/>
</dbReference>
<evidence type="ECO:0000313" key="8">
    <source>
        <dbReference type="EMBL" id="SFJ85563.1"/>
    </source>
</evidence>
<name>A0A1I3US37_9BACT</name>
<feature type="domain" description="Glycine zipper 2TM" evidence="7">
    <location>
        <begin position="64"/>
        <end position="104"/>
    </location>
</feature>
<evidence type="ECO:0000256" key="5">
    <source>
        <dbReference type="ARBA" id="ARBA00023288"/>
    </source>
</evidence>
<feature type="signal peptide" evidence="6">
    <location>
        <begin position="1"/>
        <end position="22"/>
    </location>
</feature>
<gene>
    <name evidence="8" type="ORF">SAMN04488082_10893</name>
</gene>
<evidence type="ECO:0000256" key="1">
    <source>
        <dbReference type="ARBA" id="ARBA00004459"/>
    </source>
</evidence>
<evidence type="ECO:0000256" key="4">
    <source>
        <dbReference type="ARBA" id="ARBA00023139"/>
    </source>
</evidence>
<dbReference type="PANTHER" id="PTHR35603">
    <property type="match status" value="1"/>
</dbReference>
<dbReference type="Proteomes" id="UP000198635">
    <property type="component" value="Unassembled WGS sequence"/>
</dbReference>
<evidence type="ECO:0000256" key="3">
    <source>
        <dbReference type="ARBA" id="ARBA00023136"/>
    </source>
</evidence>
<protein>
    <submittedName>
        <fullName evidence="8">Outer membrane lipoprotein SlyB</fullName>
    </submittedName>
</protein>
<feature type="chain" id="PRO_5011693342" evidence="6">
    <location>
        <begin position="23"/>
        <end position="156"/>
    </location>
</feature>
<evidence type="ECO:0000259" key="7">
    <source>
        <dbReference type="Pfam" id="PF05433"/>
    </source>
</evidence>
<proteinExistence type="predicted"/>
<keyword evidence="4" id="KW-0564">Palmitate</keyword>
<dbReference type="PANTHER" id="PTHR35603:SF1">
    <property type="entry name" value="OUTER MEMBRANE LIPOPROTEIN SLYB"/>
    <property type="match status" value="1"/>
</dbReference>
<dbReference type="STRING" id="52560.SAMN04488082_10893"/>
<keyword evidence="9" id="KW-1185">Reference proteome</keyword>
<dbReference type="RefSeq" id="WP_092374702.1">
    <property type="nucleotide sequence ID" value="NZ_FORX01000008.1"/>
</dbReference>
<reference evidence="9" key="1">
    <citation type="submission" date="2016-10" db="EMBL/GenBank/DDBJ databases">
        <authorList>
            <person name="Varghese N."/>
            <person name="Submissions S."/>
        </authorList>
    </citation>
    <scope>NUCLEOTIDE SEQUENCE [LARGE SCALE GENOMIC DNA]</scope>
    <source>
        <strain evidence="9">DSM 5918</strain>
    </source>
</reference>
<keyword evidence="2 6" id="KW-0732">Signal</keyword>
<comment type="subcellular location">
    <subcellularLocation>
        <location evidence="1">Cell outer membrane</location>
        <topology evidence="1">Lipid-anchor</topology>
    </subcellularLocation>
</comment>
<keyword evidence="5 8" id="KW-0449">Lipoprotein</keyword>
<dbReference type="OrthoDB" id="5298161at2"/>
<sequence>MRHNKTLLILCLLLIASTGLLTSCASSRSAQVYSRDQAMQEMRVNYGTVQSVRAVQLEGTKSGIGAVGGGVTGGVLGSMVGGGRGQVLGAVVGALGGAAAGAMAEEGVTRKNALEITVELDTGEILSVVQEADMEFYAGERVRVLRANDGSSRVQK</sequence>
<accession>A0A1I3US37</accession>
<dbReference type="InterPro" id="IPR051407">
    <property type="entry name" value="Bact_OM_lipoprot/Surf_antigen"/>
</dbReference>
<dbReference type="PROSITE" id="PS51257">
    <property type="entry name" value="PROKAR_LIPOPROTEIN"/>
    <property type="match status" value="1"/>
</dbReference>